<accession>A0A0N9R0W1</accession>
<keyword evidence="2" id="KW-0378">Hydrolase</keyword>
<feature type="region of interest" description="Disordered" evidence="3">
    <location>
        <begin position="1"/>
        <end position="23"/>
    </location>
</feature>
<dbReference type="GO" id="GO:0008234">
    <property type="term" value="F:cysteine-type peptidase activity"/>
    <property type="evidence" value="ECO:0007669"/>
    <property type="project" value="InterPro"/>
</dbReference>
<dbReference type="OrthoDB" id="19241at10239"/>
<keyword evidence="1 5" id="KW-0645">Protease</keyword>
<dbReference type="EMBL" id="KT820662">
    <property type="protein sequence ID" value="ALH23285.1"/>
    <property type="molecule type" value="Genomic_DNA"/>
</dbReference>
<dbReference type="InterPro" id="IPR038765">
    <property type="entry name" value="Papain-like_cys_pep_sf"/>
</dbReference>
<dbReference type="InterPro" id="IPR003653">
    <property type="entry name" value="Peptidase_C48_C"/>
</dbReference>
<sequence>MVGRTRKYKEIKKYKQTKKKREKPFKKLNCSPNKKLSYTCYSPNSLLKLKQEWNKDNPDKKIYTNNTYEIWEHLKDNMKKNCNNEKCWLKQDFISDNLDNSLTKYTFAPNAPPTWKKNPNEWLNSNDLINVMKQYEKKYTNFKFIGPSPIDFNKKKMFGQCVWNDLCNFNLKNLLHKGITKIGIILNTDPHYLSGSHWICIFINMEKDYIYYFDSNADRTPRQVRKFLNKVSNQAKRLNINIKEYINTTEHQKGNTECGMYVLYIIITLLTTNIEPYFSKRISDKEVEKLRKIFFNN</sequence>
<evidence type="ECO:0000313" key="6">
    <source>
        <dbReference type="Proteomes" id="UP000203826"/>
    </source>
</evidence>
<evidence type="ECO:0000259" key="4">
    <source>
        <dbReference type="PROSITE" id="PS50600"/>
    </source>
</evidence>
<dbReference type="Gene3D" id="3.40.395.10">
    <property type="entry name" value="Adenoviral Proteinase, Chain A"/>
    <property type="match status" value="1"/>
</dbReference>
<dbReference type="Pfam" id="PF02902">
    <property type="entry name" value="Peptidase_C48"/>
    <property type="match status" value="1"/>
</dbReference>
<organism evidence="5 6">
    <name type="scientific">Chrysochromulina ericina virus CeV-01B</name>
    <dbReference type="NCBI Taxonomy" id="3070830"/>
    <lineage>
        <taxon>Viruses</taxon>
        <taxon>Varidnaviria</taxon>
        <taxon>Bamfordvirae</taxon>
        <taxon>Nucleocytoviricota</taxon>
        <taxon>Megaviricetes</taxon>
        <taxon>Imitervirales</taxon>
        <taxon>Mesomimiviridae</taxon>
        <taxon>Tethysvirus</taxon>
        <taxon>Tethysvirus raunefjordenense</taxon>
    </lineage>
</organism>
<feature type="domain" description="Ubiquitin-like protease family profile" evidence="4">
    <location>
        <begin position="100"/>
        <end position="269"/>
    </location>
</feature>
<dbReference type="SUPFAM" id="SSF54001">
    <property type="entry name" value="Cysteine proteinases"/>
    <property type="match status" value="1"/>
</dbReference>
<name>A0A0N9R0W1_9VIRU</name>
<evidence type="ECO:0000256" key="1">
    <source>
        <dbReference type="ARBA" id="ARBA00022670"/>
    </source>
</evidence>
<dbReference type="PROSITE" id="PS50600">
    <property type="entry name" value="ULP_PROTEASE"/>
    <property type="match status" value="1"/>
</dbReference>
<evidence type="ECO:0000313" key="5">
    <source>
        <dbReference type="EMBL" id="ALH23285.1"/>
    </source>
</evidence>
<dbReference type="KEGG" id="vg:26049246"/>
<reference evidence="5 6" key="1">
    <citation type="journal article" date="2015" name="Genome Announc.">
        <title>The 474-Kilobase-Pair Complete Genome Sequence of CeV-01B, a Virus Infecting Haptolina (Chrysochromulina) ericina (Prymnesiophyceae).</title>
        <authorList>
            <person name="Gallot-Lavallee L."/>
            <person name="Pagarete A."/>
            <person name="Legendre M."/>
            <person name="Santini S."/>
            <person name="Sandaa R.A."/>
            <person name="Himmelbauer H."/>
            <person name="Ogata H."/>
            <person name="Bratbak G."/>
            <person name="Claverie J.M."/>
        </authorList>
    </citation>
    <scope>NUCLEOTIDE SEQUENCE [LARGE SCALE GENOMIC DNA]</scope>
    <source>
        <strain evidence="5">CeV-01B</strain>
    </source>
</reference>
<dbReference type="Proteomes" id="UP000203826">
    <property type="component" value="Segment"/>
</dbReference>
<dbReference type="GO" id="GO:0006508">
    <property type="term" value="P:proteolysis"/>
    <property type="evidence" value="ECO:0007669"/>
    <property type="project" value="UniProtKB-KW"/>
</dbReference>
<protein>
    <submittedName>
        <fullName evidence="5">C-terminal catalytic domain of Ulp1 protease</fullName>
    </submittedName>
</protein>
<proteinExistence type="predicted"/>
<keyword evidence="6" id="KW-1185">Reference proteome</keyword>
<evidence type="ECO:0000256" key="2">
    <source>
        <dbReference type="ARBA" id="ARBA00022801"/>
    </source>
</evidence>
<evidence type="ECO:0000256" key="3">
    <source>
        <dbReference type="SAM" id="MobiDB-lite"/>
    </source>
</evidence>
<gene>
    <name evidence="5" type="ORF">ceV_379</name>
</gene>